<dbReference type="InterPro" id="IPR005467">
    <property type="entry name" value="His_kinase_dom"/>
</dbReference>
<protein>
    <recommendedName>
        <fullName evidence="2">histidine kinase</fullName>
        <ecNumber evidence="2">2.7.13.3</ecNumber>
    </recommendedName>
</protein>
<keyword evidence="8" id="KW-1133">Transmembrane helix</keyword>
<dbReference type="Proteomes" id="UP000464577">
    <property type="component" value="Chromosome"/>
</dbReference>
<dbReference type="PANTHER" id="PTHR41523:SF8">
    <property type="entry name" value="ETHYLENE RESPONSE SENSOR PROTEIN"/>
    <property type="match status" value="1"/>
</dbReference>
<evidence type="ECO:0000256" key="1">
    <source>
        <dbReference type="ARBA" id="ARBA00000085"/>
    </source>
</evidence>
<name>A0A6P1VU69_9BACT</name>
<keyword evidence="3" id="KW-0597">Phosphoprotein</keyword>
<keyword evidence="9" id="KW-0732">Signal</keyword>
<dbReference type="PANTHER" id="PTHR41523">
    <property type="entry name" value="TWO-COMPONENT SYSTEM SENSOR PROTEIN"/>
    <property type="match status" value="1"/>
</dbReference>
<evidence type="ECO:0000256" key="3">
    <source>
        <dbReference type="ARBA" id="ARBA00022553"/>
    </source>
</evidence>
<dbReference type="EC" id="2.7.13.3" evidence="2"/>
<evidence type="ECO:0000256" key="6">
    <source>
        <dbReference type="ARBA" id="ARBA00022777"/>
    </source>
</evidence>
<dbReference type="EMBL" id="CP045997">
    <property type="protein sequence ID" value="QHV95642.1"/>
    <property type="molecule type" value="Genomic_DNA"/>
</dbReference>
<feature type="chain" id="PRO_5026809128" description="histidine kinase" evidence="9">
    <location>
        <begin position="23"/>
        <end position="586"/>
    </location>
</feature>
<keyword evidence="5" id="KW-0547">Nucleotide-binding</keyword>
<feature type="transmembrane region" description="Helical" evidence="8">
    <location>
        <begin position="343"/>
        <end position="363"/>
    </location>
</feature>
<dbReference type="InterPro" id="IPR003594">
    <property type="entry name" value="HATPase_dom"/>
</dbReference>
<dbReference type="GO" id="GO:0005524">
    <property type="term" value="F:ATP binding"/>
    <property type="evidence" value="ECO:0007669"/>
    <property type="project" value="UniProtKB-KW"/>
</dbReference>
<dbReference type="Gene3D" id="3.30.565.10">
    <property type="entry name" value="Histidine kinase-like ATPase, C-terminal domain"/>
    <property type="match status" value="1"/>
</dbReference>
<dbReference type="RefSeq" id="WP_162386052.1">
    <property type="nucleotide sequence ID" value="NZ_CP045997.1"/>
</dbReference>
<dbReference type="Pfam" id="PF13581">
    <property type="entry name" value="HATPase_c_2"/>
    <property type="match status" value="1"/>
</dbReference>
<evidence type="ECO:0000259" key="10">
    <source>
        <dbReference type="PROSITE" id="PS50109"/>
    </source>
</evidence>
<dbReference type="Gene3D" id="3.30.450.20">
    <property type="entry name" value="PAS domain"/>
    <property type="match status" value="1"/>
</dbReference>
<evidence type="ECO:0000256" key="7">
    <source>
        <dbReference type="ARBA" id="ARBA00022840"/>
    </source>
</evidence>
<keyword evidence="12" id="KW-1185">Reference proteome</keyword>
<organism evidence="11 12">
    <name type="scientific">Spirosoma endbachense</name>
    <dbReference type="NCBI Taxonomy" id="2666025"/>
    <lineage>
        <taxon>Bacteria</taxon>
        <taxon>Pseudomonadati</taxon>
        <taxon>Bacteroidota</taxon>
        <taxon>Cytophagia</taxon>
        <taxon>Cytophagales</taxon>
        <taxon>Cytophagaceae</taxon>
        <taxon>Spirosoma</taxon>
    </lineage>
</organism>
<dbReference type="InterPro" id="IPR036890">
    <property type="entry name" value="HATPase_C_sf"/>
</dbReference>
<sequence>MRTYSNRFMLWMILVLARTTFAQTSVGLPLHPEKLAYAKEVEQEATAKNDTLLLAEAYYLYGKIYVVARDYLTGKRYFMRSLRIVEKKQQSDKVSRIYARLSWLEREQANLTKSLKDARLAVAYARNSTQKALLSAYQSMSDIYLAICYDSLANNRKHSLQDSLLFYCKLSEQMAYRLNDSISIAGISGMLGKIYGFQRNPQAFHYYQTALRIHIALNQKSSQAIISLQLARAYLQSNRPDQSYPFLLQASVLYNALQGREFEMERDLANTYMQYYQQNKDWQKAFAQSLVLRGFERDQMMADRNGAVSRLSVEYETEKKEAQLISQRRELQLSQQIQQTQHWLLVVLSVLLLGTAGASIAFYRISQKNQRLSEQNAALVQEQNHRVKNNLQLISSLLSLQWNRLDDDNARNAIEDSQRRIEVMSLLQRKLYDDDNLVTINVGDFVRELVTMVLKTFDQEQVEIAYQIEPMLMLPADYAMRIGLIINELITNACKYAFPGNPKPTLQITATLVHKTFHLCVVDNGPGFTMANSPVQSFGLRLIQMQVEQLFGTYQFESRGNLKFDMTFTLLPTSPHRRKTKIETVQ</sequence>
<feature type="domain" description="Histidine kinase" evidence="10">
    <location>
        <begin position="382"/>
        <end position="572"/>
    </location>
</feature>
<keyword evidence="8" id="KW-0812">Transmembrane</keyword>
<keyword evidence="7" id="KW-0067">ATP-binding</keyword>
<dbReference type="AlphaFoldDB" id="A0A6P1VU69"/>
<gene>
    <name evidence="11" type="ORF">GJR95_11780</name>
</gene>
<dbReference type="SUPFAM" id="SSF55874">
    <property type="entry name" value="ATPase domain of HSP90 chaperone/DNA topoisomerase II/histidine kinase"/>
    <property type="match status" value="1"/>
</dbReference>
<dbReference type="SUPFAM" id="SSF48452">
    <property type="entry name" value="TPR-like"/>
    <property type="match status" value="1"/>
</dbReference>
<dbReference type="PROSITE" id="PS50109">
    <property type="entry name" value="HIS_KIN"/>
    <property type="match status" value="1"/>
</dbReference>
<evidence type="ECO:0000256" key="9">
    <source>
        <dbReference type="SAM" id="SignalP"/>
    </source>
</evidence>
<dbReference type="Gene3D" id="1.25.40.10">
    <property type="entry name" value="Tetratricopeptide repeat domain"/>
    <property type="match status" value="1"/>
</dbReference>
<evidence type="ECO:0000313" key="11">
    <source>
        <dbReference type="EMBL" id="QHV95642.1"/>
    </source>
</evidence>
<evidence type="ECO:0000256" key="5">
    <source>
        <dbReference type="ARBA" id="ARBA00022741"/>
    </source>
</evidence>
<evidence type="ECO:0000256" key="2">
    <source>
        <dbReference type="ARBA" id="ARBA00012438"/>
    </source>
</evidence>
<evidence type="ECO:0000256" key="8">
    <source>
        <dbReference type="SAM" id="Phobius"/>
    </source>
</evidence>
<keyword evidence="6" id="KW-0418">Kinase</keyword>
<dbReference type="SMART" id="SM00387">
    <property type="entry name" value="HATPase_c"/>
    <property type="match status" value="1"/>
</dbReference>
<keyword evidence="4" id="KW-0808">Transferase</keyword>
<dbReference type="InterPro" id="IPR011990">
    <property type="entry name" value="TPR-like_helical_dom_sf"/>
</dbReference>
<feature type="signal peptide" evidence="9">
    <location>
        <begin position="1"/>
        <end position="22"/>
    </location>
</feature>
<dbReference type="InterPro" id="IPR011495">
    <property type="entry name" value="Sig_transdc_His_kin_sub2_dim/P"/>
</dbReference>
<dbReference type="Pfam" id="PF07568">
    <property type="entry name" value="HisKA_2"/>
    <property type="match status" value="1"/>
</dbReference>
<dbReference type="GO" id="GO:0004673">
    <property type="term" value="F:protein histidine kinase activity"/>
    <property type="evidence" value="ECO:0007669"/>
    <property type="project" value="UniProtKB-EC"/>
</dbReference>
<reference evidence="11 12" key="1">
    <citation type="submission" date="2019-11" db="EMBL/GenBank/DDBJ databases">
        <title>Spirosoma endbachense sp. nov., isolated from a natural salt meadow.</title>
        <authorList>
            <person name="Rojas J."/>
            <person name="Ambika Manirajan B."/>
            <person name="Ratering S."/>
            <person name="Suarez C."/>
            <person name="Geissler-Plaum R."/>
            <person name="Schnell S."/>
        </authorList>
    </citation>
    <scope>NUCLEOTIDE SEQUENCE [LARGE SCALE GENOMIC DNA]</scope>
    <source>
        <strain evidence="11 12">I-24</strain>
    </source>
</reference>
<comment type="catalytic activity">
    <reaction evidence="1">
        <text>ATP + protein L-histidine = ADP + protein N-phospho-L-histidine.</text>
        <dbReference type="EC" id="2.7.13.3"/>
    </reaction>
</comment>
<accession>A0A6P1VU69</accession>
<keyword evidence="8" id="KW-0472">Membrane</keyword>
<evidence type="ECO:0000256" key="4">
    <source>
        <dbReference type="ARBA" id="ARBA00022679"/>
    </source>
</evidence>
<dbReference type="KEGG" id="senf:GJR95_11780"/>
<evidence type="ECO:0000313" key="12">
    <source>
        <dbReference type="Proteomes" id="UP000464577"/>
    </source>
</evidence>
<proteinExistence type="predicted"/>